<gene>
    <name evidence="1" type="ordered locus">PAJ_1558</name>
</gene>
<dbReference type="KEGG" id="paj:PAJ_1558"/>
<evidence type="ECO:0000313" key="1">
    <source>
        <dbReference type="EMBL" id="BAK11638.1"/>
    </source>
</evidence>
<evidence type="ECO:0000313" key="2">
    <source>
        <dbReference type="Proteomes" id="UP000006690"/>
    </source>
</evidence>
<organism evidence="1 2">
    <name type="scientific">Pantoea ananatis (strain AJ13355)</name>
    <dbReference type="NCBI Taxonomy" id="932677"/>
    <lineage>
        <taxon>Bacteria</taxon>
        <taxon>Pseudomonadati</taxon>
        <taxon>Pseudomonadota</taxon>
        <taxon>Gammaproteobacteria</taxon>
        <taxon>Enterobacterales</taxon>
        <taxon>Erwiniaceae</taxon>
        <taxon>Pantoea</taxon>
    </lineage>
</organism>
<dbReference type="HOGENOM" id="CLU_815974_0_0_6"/>
<dbReference type="AlphaFoldDB" id="A0A0H3KX37"/>
<reference evidence="2" key="1">
    <citation type="journal article" date="2012" name="Appl. Microbiol. Biotechnol.">
        <title>The complete genome sequence of Pantoea ananatis AJ13355, an organism with great biotechnological potential.</title>
        <authorList>
            <person name="Hara Y."/>
            <person name="Kadotani N."/>
            <person name="Izui H."/>
            <person name="Katashkina J.I."/>
            <person name="Kuvaeva T.M."/>
            <person name="Andreeva I.G."/>
            <person name="Golubeva L.I."/>
            <person name="Malko D.B."/>
            <person name="Makeev V.J."/>
            <person name="Mashko S.V."/>
            <person name="Kozlov Y.I."/>
        </authorList>
    </citation>
    <scope>NUCLEOTIDE SEQUENCE [LARGE SCALE GENOMIC DNA]</scope>
    <source>
        <strain evidence="2">AJ13355</strain>
    </source>
</reference>
<proteinExistence type="predicted"/>
<protein>
    <submittedName>
        <fullName evidence="1">Uncharacterized protein</fullName>
    </submittedName>
</protein>
<dbReference type="Proteomes" id="UP000006690">
    <property type="component" value="Chromosome"/>
</dbReference>
<sequence length="340" mass="37378">MRMLKAGALSKQLLSQRTGLVILFINATFLQFRHQQIDDISKGFMREGIGQIKAIHVRLLHPALQFIGNGFCAAHQQGAKAANAHPVGHVLHRPFTLRIGCGEALYNRLNGIGMQMLKNLVGLVLTEIDAGPAGDQRQCAFMADIAFVILPLGLGRFIGFPHNDRLHIENQNTARIATGLLCTTTYISHGFLQQHFRRRGNKYALGVLCGEGFTAAGCACLIQHRRALGRRLTQMNARYLEKRSLMINGVHLIGIAENMTLAIAYHGIILPTAFQQLVYHLQIFVGVVITRIVAGLADLSQIAGSAFQIGGNDIPADPTFGQMIQRRHAPGKRIGMLKRE</sequence>
<dbReference type="EMBL" id="AP012032">
    <property type="protein sequence ID" value="BAK11638.1"/>
    <property type="molecule type" value="Genomic_DNA"/>
</dbReference>
<name>A0A0H3KX37_PANAA</name>
<accession>A0A0H3KX37</accession>